<evidence type="ECO:0000256" key="13">
    <source>
        <dbReference type="RuleBase" id="RU362082"/>
    </source>
</evidence>
<dbReference type="FunFam" id="2.70.150.10:FF:000064">
    <property type="entry name" value="Cation-transporting ATPase"/>
    <property type="match status" value="1"/>
</dbReference>
<dbReference type="Proteomes" id="UP000019375">
    <property type="component" value="Unassembled WGS sequence"/>
</dbReference>
<gene>
    <name evidence="17" type="ORF">BN860_00474g</name>
</gene>
<dbReference type="Gene3D" id="3.40.50.1000">
    <property type="entry name" value="HAD superfamily/HAD-like"/>
    <property type="match status" value="1"/>
</dbReference>
<feature type="transmembrane region" description="Helical" evidence="13">
    <location>
        <begin position="324"/>
        <end position="342"/>
    </location>
</feature>
<dbReference type="Gene3D" id="3.40.1110.10">
    <property type="entry name" value="Calcium-transporting ATPase, cytoplasmic domain N"/>
    <property type="match status" value="1"/>
</dbReference>
<evidence type="ECO:0000256" key="7">
    <source>
        <dbReference type="ARBA" id="ARBA00022840"/>
    </source>
</evidence>
<evidence type="ECO:0000256" key="11">
    <source>
        <dbReference type="ARBA" id="ARBA00023136"/>
    </source>
</evidence>
<dbReference type="GO" id="GO:0006874">
    <property type="term" value="P:intracellular calcium ion homeostasis"/>
    <property type="evidence" value="ECO:0007669"/>
    <property type="project" value="TreeGrafter"/>
</dbReference>
<evidence type="ECO:0000259" key="16">
    <source>
        <dbReference type="Pfam" id="PF12409"/>
    </source>
</evidence>
<dbReference type="Pfam" id="PF12409">
    <property type="entry name" value="P5-ATPase"/>
    <property type="match status" value="1"/>
</dbReference>
<feature type="transmembrane region" description="Helical" evidence="13">
    <location>
        <begin position="489"/>
        <end position="508"/>
    </location>
</feature>
<feature type="domain" description="P-type ATPase A" evidence="15">
    <location>
        <begin position="552"/>
        <end position="679"/>
    </location>
</feature>
<dbReference type="PRINTS" id="PR00119">
    <property type="entry name" value="CATATPASE"/>
</dbReference>
<dbReference type="InterPro" id="IPR023298">
    <property type="entry name" value="ATPase_P-typ_TM_dom_sf"/>
</dbReference>
<dbReference type="NCBIfam" id="TIGR01657">
    <property type="entry name" value="P-ATPase-V"/>
    <property type="match status" value="1"/>
</dbReference>
<dbReference type="FunFam" id="1.20.1110.10:FF:000032">
    <property type="entry name" value="Cation-transporting ATPase"/>
    <property type="match status" value="1"/>
</dbReference>
<proteinExistence type="inferred from homology"/>
<sequence length="1463" mass="165031">MNGRRFSNDHREHTHGNSLNRLSFSSAHSGSTAATLTSASNAEQNHTESYAGATFETVPSSIVSFHHPHSFQSGSVLGGSLASSTLRRGRRSTEEEALLDSAANYSRSPSRNPHFRLFTEDQIAAAEGAASTLEATDYDMNWDSTPAYEQQRLEESRLSSTRNSLHSNSVRSSNFSGISYDSIGERRRGRSLSRSRQLHPEQSVHSSVRSSSNSSRYSTRDRIPSELEDNGDEMLNDRSTNGSLPMSAREGFSENDGDNASGIADSHANGHHKKAIYHAEFLQPCHHEKFYPNLPAKLYYQRFYVAEEDLVIGIGGYRTSKFRLYIYYMLCLCTLGMVYLLLRWIPYYKVKLYGVKVPLGKAEWVVLESELGDFNIVAVKREWYNRPMSTVLPITKELADDNAADSSSSHHANGSNPNIPILISFDYRYITFIYSPLEDIFRSNNNWTDVNWVDLPSVYRGLTSGTCEDRTLAFGRNNINLKVKPTSQVLFDEALHPFYVFQLFSIVLWSLDQYYYYAACILLISFLSIIDTLIETKRTSQRLAEMSHFNCEVRVLREEFWTHISSAELVPGDVYEVSDPALTVFPCDSILLSGDCIVNESMLTGESVPVSKVPANEDTMYQLLDDFKDTQISNYLSKSFLFNGTKIIRTRIPKAQSAALAMVVRTGFSTTKGSLIRSMVFPKPTNFKFYEDSFKYIGFMTMIALFGFSISCIRFIQIGLDKKTMILRALDIITVVVPPALPATLTIGTNFALGRLKNRNIFCISPTKVNAGGKLDVMCFDKTGTLTEDGLDILGVHVSEPSSHNSFAFGELQHSVRQIFPKFSLNDCSSPMDFRARNFFIALLTCHSLRLVDNELIGDPLDFKMFQFTGWSYEEDFQEHAFHSLYDKRHEGDIFPENSDIIPAVVHPNGNEPHNRFTDNDPHNFLGIVRSFEFLSKLRRMSVIVKPSSDNVFWAFTKGAPEVISEICNKSTLPKNYDELLHHYTRTGYRVIACAGKTLPKRTWLYSQKVTREEVETNLEFLGFIIFENKVKDATSKTLQILREANIRTIMCTGDNVLTAISVGRESHLIESPKVYVSSINEEADVEDPFPVWRSVDCYEETLDLDEPQFSTSTGDYTLAVTGDIFRSLFDNDEKISESYRDRVLLKASIYARMSPDEKHELMERLQKLDYVVGFCGDGANDCGALKAADVGISLSEAEASVAAPFTSQVFDISCVLDVIKEGRASLVTSLACFQYMSLYSAIQFISITILYCRGSNLGDFQFLFIDLLLIIPIAVFMSWSKPYHKIARKRPSANLVSPKILVPLCFSILICLSFQAIPWLLVQRTPWYIKPIVGGDDAVQSSDNTVLFFVSNFQYILCAVVLSVGPPYREPMSKNVGFIVDVILSLFFSTILMFINPDSRLGSLFQLTGITTGFKVFILVWALLNYLCQLYVPTYFKSLFKKNHSSKKYKSILKKQNMSLLA</sequence>
<organism evidence="17 18">
    <name type="scientific">Zygosaccharomyces bailii (strain CLIB 213 / ATCC 58445 / CBS 680 / BCRC 21525 / NBRC 1098 / NCYC 1416 / NRRL Y-2227)</name>
    <dbReference type="NCBI Taxonomy" id="1333698"/>
    <lineage>
        <taxon>Eukaryota</taxon>
        <taxon>Fungi</taxon>
        <taxon>Dikarya</taxon>
        <taxon>Ascomycota</taxon>
        <taxon>Saccharomycotina</taxon>
        <taxon>Saccharomycetes</taxon>
        <taxon>Saccharomycetales</taxon>
        <taxon>Saccharomycetaceae</taxon>
        <taxon>Zygosaccharomyces</taxon>
    </lineage>
</organism>
<feature type="transmembrane region" description="Helical" evidence="13">
    <location>
        <begin position="1377"/>
        <end position="1397"/>
    </location>
</feature>
<keyword evidence="8 13" id="KW-0460">Magnesium</keyword>
<dbReference type="PANTHER" id="PTHR45630">
    <property type="entry name" value="CATION-TRANSPORTING ATPASE-RELATED"/>
    <property type="match status" value="1"/>
</dbReference>
<dbReference type="GO" id="GO:0019829">
    <property type="term" value="F:ATPase-coupled monoatomic cation transmembrane transporter activity"/>
    <property type="evidence" value="ECO:0007669"/>
    <property type="project" value="UniProtKB-UniRule"/>
</dbReference>
<dbReference type="InterPro" id="IPR008250">
    <property type="entry name" value="ATPase_P-typ_transduc_dom_A_sf"/>
</dbReference>
<keyword evidence="11 13" id="KW-0472">Membrane</keyword>
<dbReference type="SUPFAM" id="SSF81660">
    <property type="entry name" value="Metal cation-transporting ATPase, ATP-binding domain N"/>
    <property type="match status" value="1"/>
</dbReference>
<accession>A0A8J2X6U1</accession>
<evidence type="ECO:0000313" key="17">
    <source>
        <dbReference type="EMBL" id="CDF88724.1"/>
    </source>
</evidence>
<evidence type="ECO:0000256" key="3">
    <source>
        <dbReference type="ARBA" id="ARBA00022553"/>
    </source>
</evidence>
<keyword evidence="4 13" id="KW-0812">Transmembrane</keyword>
<evidence type="ECO:0000256" key="1">
    <source>
        <dbReference type="ARBA" id="ARBA00004141"/>
    </source>
</evidence>
<feature type="transmembrane region" description="Helical" evidence="13">
    <location>
        <begin position="696"/>
        <end position="717"/>
    </location>
</feature>
<dbReference type="SUPFAM" id="SSF81665">
    <property type="entry name" value="Calcium ATPase, transmembrane domain M"/>
    <property type="match status" value="1"/>
</dbReference>
<dbReference type="InterPro" id="IPR044492">
    <property type="entry name" value="P_typ_ATPase_HD_dom"/>
</dbReference>
<feature type="transmembrane region" description="Helical" evidence="13">
    <location>
        <begin position="514"/>
        <end position="534"/>
    </location>
</feature>
<dbReference type="Gene3D" id="2.70.150.10">
    <property type="entry name" value="Calcium-transporting ATPase, cytoplasmic transduction domain A"/>
    <property type="match status" value="1"/>
</dbReference>
<dbReference type="InterPro" id="IPR023214">
    <property type="entry name" value="HAD_sf"/>
</dbReference>
<dbReference type="InterPro" id="IPR036412">
    <property type="entry name" value="HAD-like_sf"/>
</dbReference>
<dbReference type="InterPro" id="IPR018303">
    <property type="entry name" value="ATPase_P-typ_P_site"/>
</dbReference>
<dbReference type="GO" id="GO:0015662">
    <property type="term" value="F:P-type ion transporter activity"/>
    <property type="evidence" value="ECO:0007669"/>
    <property type="project" value="InterPro"/>
</dbReference>
<dbReference type="EMBL" id="HG316456">
    <property type="protein sequence ID" value="CDF88724.1"/>
    <property type="molecule type" value="Genomic_DNA"/>
</dbReference>
<feature type="transmembrane region" description="Helical" evidence="13">
    <location>
        <begin position="1417"/>
        <end position="1437"/>
    </location>
</feature>
<keyword evidence="9 13" id="KW-1278">Translocase</keyword>
<dbReference type="InterPro" id="IPR001757">
    <property type="entry name" value="P_typ_ATPase"/>
</dbReference>
<feature type="transmembrane region" description="Helical" evidence="13">
    <location>
        <begin position="1347"/>
        <end position="1365"/>
    </location>
</feature>
<comment type="catalytic activity">
    <reaction evidence="12 13">
        <text>ATP + H2O = ADP + phosphate + H(+)</text>
        <dbReference type="Rhea" id="RHEA:13065"/>
        <dbReference type="ChEBI" id="CHEBI:15377"/>
        <dbReference type="ChEBI" id="CHEBI:15378"/>
        <dbReference type="ChEBI" id="CHEBI:30616"/>
        <dbReference type="ChEBI" id="CHEBI:43474"/>
        <dbReference type="ChEBI" id="CHEBI:456216"/>
    </reaction>
</comment>
<dbReference type="SFLD" id="SFLDF00027">
    <property type="entry name" value="p-type_atpase"/>
    <property type="match status" value="1"/>
</dbReference>
<dbReference type="NCBIfam" id="TIGR01494">
    <property type="entry name" value="ATPase_P-type"/>
    <property type="match status" value="2"/>
</dbReference>
<dbReference type="GO" id="GO:0016887">
    <property type="term" value="F:ATP hydrolysis activity"/>
    <property type="evidence" value="ECO:0007669"/>
    <property type="project" value="InterPro"/>
</dbReference>
<keyword evidence="18" id="KW-1185">Reference proteome</keyword>
<dbReference type="Pfam" id="PF00122">
    <property type="entry name" value="E1-E2_ATPase"/>
    <property type="match status" value="1"/>
</dbReference>
<dbReference type="SUPFAM" id="SSF81653">
    <property type="entry name" value="Calcium ATPase, transduction domain A"/>
    <property type="match status" value="1"/>
</dbReference>
<feature type="compositionally biased region" description="Polar residues" evidence="14">
    <location>
        <begin position="158"/>
        <end position="179"/>
    </location>
</feature>
<reference evidence="18" key="1">
    <citation type="journal article" date="2013" name="Genome Announc.">
        <title>Genome sequence of the food spoilage yeast Zygosaccharomyces bailii CLIB 213(T).</title>
        <authorList>
            <person name="Galeote V."/>
            <person name="Bigey F."/>
            <person name="Devillers H."/>
            <person name="Neuveglise C."/>
            <person name="Dequin S."/>
        </authorList>
    </citation>
    <scope>NUCLEOTIDE SEQUENCE [LARGE SCALE GENOMIC DNA]</scope>
    <source>
        <strain evidence="18">CLIB 213 / ATCC 58445 / CBS 680 / CCRC 21525 / NBRC 1098 / NCYC 1416 / NRRL Y-2227</strain>
    </source>
</reference>
<dbReference type="InterPro" id="IPR023299">
    <property type="entry name" value="ATPase_P-typ_cyto_dom_N"/>
</dbReference>
<name>A0A8J2X6U1_ZYGB2</name>
<feature type="region of interest" description="Disordered" evidence="14">
    <location>
        <begin position="149"/>
        <end position="258"/>
    </location>
</feature>
<evidence type="ECO:0000256" key="10">
    <source>
        <dbReference type="ARBA" id="ARBA00022989"/>
    </source>
</evidence>
<feature type="compositionally biased region" description="Basic and acidic residues" evidence="14">
    <location>
        <begin position="1"/>
        <end position="15"/>
    </location>
</feature>
<dbReference type="SFLD" id="SFLDG00002">
    <property type="entry name" value="C1.7:_P-type_atpase_like"/>
    <property type="match status" value="1"/>
</dbReference>
<evidence type="ECO:0000256" key="5">
    <source>
        <dbReference type="ARBA" id="ARBA00022723"/>
    </source>
</evidence>
<keyword evidence="5 13" id="KW-0479">Metal-binding</keyword>
<dbReference type="GO" id="GO:0046872">
    <property type="term" value="F:metal ion binding"/>
    <property type="evidence" value="ECO:0007669"/>
    <property type="project" value="UniProtKB-UniRule"/>
</dbReference>
<dbReference type="CDD" id="cd07542">
    <property type="entry name" value="P-type_ATPase_cation"/>
    <property type="match status" value="1"/>
</dbReference>
<keyword evidence="3" id="KW-0597">Phosphoprotein</keyword>
<keyword evidence="10 13" id="KW-1133">Transmembrane helix</keyword>
<dbReference type="FunFam" id="3.40.1110.10:FF:000125">
    <property type="entry name" value="Cation-transporting ATPase"/>
    <property type="match status" value="1"/>
</dbReference>
<evidence type="ECO:0000313" key="18">
    <source>
        <dbReference type="Proteomes" id="UP000019375"/>
    </source>
</evidence>
<keyword evidence="7 13" id="KW-0067">ATP-binding</keyword>
<comment type="similarity">
    <text evidence="2 13">Belongs to the cation transport ATPase (P-type) (TC 3.A.3) family. Type V subfamily.</text>
</comment>
<dbReference type="PROSITE" id="PS00154">
    <property type="entry name" value="ATPASE_E1_E2"/>
    <property type="match status" value="1"/>
</dbReference>
<dbReference type="SFLD" id="SFLDS00003">
    <property type="entry name" value="Haloacid_Dehalogenase"/>
    <property type="match status" value="1"/>
</dbReference>
<dbReference type="FunFam" id="3.40.50.1000:FF:000068">
    <property type="entry name" value="Cation-transporting ATPase"/>
    <property type="match status" value="1"/>
</dbReference>
<evidence type="ECO:0000256" key="4">
    <source>
        <dbReference type="ARBA" id="ARBA00022692"/>
    </source>
</evidence>
<evidence type="ECO:0000256" key="14">
    <source>
        <dbReference type="SAM" id="MobiDB-lite"/>
    </source>
</evidence>
<evidence type="ECO:0000256" key="6">
    <source>
        <dbReference type="ARBA" id="ARBA00022741"/>
    </source>
</evidence>
<evidence type="ECO:0000256" key="8">
    <source>
        <dbReference type="ARBA" id="ARBA00022842"/>
    </source>
</evidence>
<dbReference type="GO" id="GO:0016020">
    <property type="term" value="C:membrane"/>
    <property type="evidence" value="ECO:0007669"/>
    <property type="project" value="UniProtKB-SubCell"/>
</dbReference>
<protein>
    <recommendedName>
        <fullName evidence="13">Cation-transporting ATPase</fullName>
        <ecNumber evidence="13">7.2.2.-</ecNumber>
    </recommendedName>
</protein>
<dbReference type="InterPro" id="IPR006544">
    <property type="entry name" value="P-type_TPase_V"/>
</dbReference>
<dbReference type="PANTHER" id="PTHR45630:SF8">
    <property type="entry name" value="CATION-TRANSPORTING ATPASE"/>
    <property type="match status" value="1"/>
</dbReference>
<feature type="transmembrane region" description="Helical" evidence="13">
    <location>
        <begin position="729"/>
        <end position="753"/>
    </location>
</feature>
<dbReference type="InterPro" id="IPR059000">
    <property type="entry name" value="ATPase_P-type_domA"/>
</dbReference>
<evidence type="ECO:0000256" key="12">
    <source>
        <dbReference type="ARBA" id="ARBA00049360"/>
    </source>
</evidence>
<evidence type="ECO:0000256" key="2">
    <source>
        <dbReference type="ARBA" id="ARBA00006000"/>
    </source>
</evidence>
<comment type="subcellular location">
    <subcellularLocation>
        <location evidence="1 13">Membrane</location>
        <topology evidence="1 13">Multi-pass membrane protein</topology>
    </subcellularLocation>
</comment>
<dbReference type="Pfam" id="PF13246">
    <property type="entry name" value="Cation_ATPase"/>
    <property type="match status" value="1"/>
</dbReference>
<evidence type="ECO:0000256" key="9">
    <source>
        <dbReference type="ARBA" id="ARBA00022967"/>
    </source>
</evidence>
<dbReference type="EC" id="7.2.2.-" evidence="13"/>
<feature type="region of interest" description="Disordered" evidence="14">
    <location>
        <begin position="1"/>
        <end position="26"/>
    </location>
</feature>
<dbReference type="InterPro" id="IPR047819">
    <property type="entry name" value="P5A-ATPase_N"/>
</dbReference>
<dbReference type="GO" id="GO:0005524">
    <property type="term" value="F:ATP binding"/>
    <property type="evidence" value="ECO:0007669"/>
    <property type="project" value="UniProtKB-UniRule"/>
</dbReference>
<feature type="compositionally biased region" description="Basic residues" evidence="14">
    <location>
        <begin position="187"/>
        <end position="197"/>
    </location>
</feature>
<feature type="compositionally biased region" description="Low complexity" evidence="14">
    <location>
        <begin position="203"/>
        <end position="217"/>
    </location>
</feature>
<dbReference type="SUPFAM" id="SSF56784">
    <property type="entry name" value="HAD-like"/>
    <property type="match status" value="1"/>
</dbReference>
<keyword evidence="6 13" id="KW-0547">Nucleotide-binding</keyword>
<dbReference type="OrthoDB" id="48943at2759"/>
<feature type="transmembrane region" description="Helical" evidence="13">
    <location>
        <begin position="1261"/>
        <end position="1280"/>
    </location>
</feature>
<dbReference type="InterPro" id="IPR047821">
    <property type="entry name" value="P5B-type_ATPase"/>
</dbReference>
<feature type="domain" description="P5B-type ATPase N-terminal" evidence="16">
    <location>
        <begin position="308"/>
        <end position="435"/>
    </location>
</feature>
<feature type="transmembrane region" description="Helical" evidence="13">
    <location>
        <begin position="1301"/>
        <end position="1322"/>
    </location>
</feature>
<evidence type="ECO:0000259" key="15">
    <source>
        <dbReference type="Pfam" id="PF00122"/>
    </source>
</evidence>